<proteinExistence type="predicted"/>
<dbReference type="EMBL" id="KC353355">
    <property type="protein sequence ID" value="AGH24198.1"/>
    <property type="molecule type" value="Genomic_DNA"/>
</dbReference>
<dbReference type="RefSeq" id="YP_007890704.1">
    <property type="nucleotide sequence ID" value="NC_021127.1"/>
</dbReference>
<dbReference type="AlphaFoldDB" id="M4QL70"/>
<dbReference type="GeneID" id="15333136"/>
<sequence>MNPELNTFSLSIISSSITNLECILQVSTTKQEEYVKKKMRKEMFYETEGYAVTHFYCENHHYDLSNESKRIQENVHQLTYHLRKLYYYPVDEEETSHEKDKDKDKDKENERNRDQSESSIFFAVGSFKSIIPFPILGKDLTLFEKSQDGDITPCSSIKCWSPNQLICNYLGDDKEFHIILFIQKGSSDKILTYLPSDLQLFLPSFLTPDQGFSILDDDFSTNEDFLPDQDCMVNRTTEVMSSALQEKNLLPTFSTAVHHTSLLFCPFETISIIPLASSLTSLNDCAVKSFYCRIRSKFPMNIYEMFSKIVSTKMKQLEYSTTNEMNQN</sequence>
<evidence type="ECO:0000256" key="1">
    <source>
        <dbReference type="SAM" id="MobiDB-lite"/>
    </source>
</evidence>
<reference evidence="2" key="1">
    <citation type="journal article" date="2004" name="RNA">
        <title>Mitochondrial 3' tRNA editing in the jakobid Seculamonas ecuadoriensis: a novel mechanism and implications for tRNA processing.</title>
        <authorList>
            <person name="Leigh J."/>
            <person name="Lang B.F."/>
        </authorList>
    </citation>
    <scope>NUCLEOTIDE SEQUENCE</scope>
    <source>
        <strain evidence="2">ATCC 50422</strain>
    </source>
</reference>
<name>M4QL70_JAKLI</name>
<accession>M4QL70</accession>
<reference evidence="2" key="2">
    <citation type="journal article" date="2006" name="RNA">
        <title>Hybrid E. coli--Mitochondrial ribonuclease P RNAs are catalytically active.</title>
        <authorList>
            <person name="Seif E."/>
            <person name="Cadieux A."/>
            <person name="Lang B.F."/>
        </authorList>
    </citation>
    <scope>NUCLEOTIDE SEQUENCE</scope>
    <source>
        <strain evidence="2">ATCC 50422</strain>
    </source>
</reference>
<evidence type="ECO:0000313" key="2">
    <source>
        <dbReference type="EMBL" id="AGH24198.1"/>
    </source>
</evidence>
<protein>
    <submittedName>
        <fullName evidence="2">Uncharacterized protein</fullName>
    </submittedName>
</protein>
<keyword evidence="2" id="KW-0496">Mitochondrion</keyword>
<organism evidence="2">
    <name type="scientific">Jakoba libera</name>
    <name type="common">Flagellate</name>
    <name type="synonym">Cryptobia libera</name>
    <dbReference type="NCBI Taxonomy" id="143017"/>
    <lineage>
        <taxon>Eukaryota</taxon>
        <taxon>Discoba</taxon>
        <taxon>Jakobida</taxon>
        <taxon>Histionina</taxon>
        <taxon>Jakobidae</taxon>
        <taxon>Jakoba</taxon>
    </lineage>
</organism>
<feature type="region of interest" description="Disordered" evidence="1">
    <location>
        <begin position="93"/>
        <end position="114"/>
    </location>
</feature>
<feature type="compositionally biased region" description="Basic and acidic residues" evidence="1">
    <location>
        <begin position="96"/>
        <end position="114"/>
    </location>
</feature>
<reference evidence="2" key="3">
    <citation type="journal article" date="2013" name="Genome Biol. Evol.">
        <title>Strikingly bacteria-like and gene-rich mitochondrial genomes throughout jakobid protists.</title>
        <authorList>
            <person name="Burger G."/>
            <person name="Gray M.W."/>
            <person name="Forget L."/>
            <person name="Lang B.F."/>
        </authorList>
    </citation>
    <scope>NUCLEOTIDE SEQUENCE</scope>
    <source>
        <strain evidence="2">ATCC 50422</strain>
    </source>
</reference>
<geneLocation type="mitochondrion" evidence="2"/>
<gene>
    <name evidence="2" type="primary">orf328</name>
</gene>